<sequence>MMLHNHDPSEQFYQILRENILTFLYFLFVCVPAYFLTQKFQRKARFTGEDDDAQSLLPKLICVCCLTLAFITLVFIPVTVMILCLLPIIAQNGWLYWLDADLLSTIARYAFFGNTISLFGLVPFAYFYLETDLLLRSFVQKSRQAMIVFLLVSTLVYTFIFVLQQLFGWNEEHAVVLHWGTFITTALLSIKMVPKGALAIFKWIHTLPLKPNYRQKLRAYLAELKCERNSCQQKLDYHLTKLRRGFDSSLKTGTFAARKLSGSVNRAEVGDTVRELRKRLVALERQERKVEKRLNQSPLYRNTSFVILFILNIGIWFLFVWTVAITLTKNIFSVSESHETIDQYRGRVLTTLPLSLSHLPLSRYIIALMEFALVVYFVITFLIGCYESTWFSKLKPKIHNTSTLVLLTNTALLLLFASALPILVPILGLTDLDLMGLYPVATHTFNDVFWFNVGYRVAMVVLTSYTVLEHYLLVSTTLTVENS</sequence>
<feature type="transmembrane region" description="Helical" evidence="3">
    <location>
        <begin position="404"/>
        <end position="428"/>
    </location>
</feature>
<feature type="transmembrane region" description="Helical" evidence="3">
    <location>
        <begin position="305"/>
        <end position="327"/>
    </location>
</feature>
<organism evidence="4 5">
    <name type="scientific">Basidiobolus ranarum</name>
    <dbReference type="NCBI Taxonomy" id="34480"/>
    <lineage>
        <taxon>Eukaryota</taxon>
        <taxon>Fungi</taxon>
        <taxon>Fungi incertae sedis</taxon>
        <taxon>Zoopagomycota</taxon>
        <taxon>Entomophthoromycotina</taxon>
        <taxon>Basidiobolomycetes</taxon>
        <taxon>Basidiobolales</taxon>
        <taxon>Basidiobolaceae</taxon>
        <taxon>Basidiobolus</taxon>
    </lineage>
</organism>
<dbReference type="Proteomes" id="UP001479436">
    <property type="component" value="Unassembled WGS sequence"/>
</dbReference>
<accession>A0ABR2WUN5</accession>
<feature type="transmembrane region" description="Helical" evidence="3">
    <location>
        <begin position="364"/>
        <end position="383"/>
    </location>
</feature>
<feature type="transmembrane region" description="Helical" evidence="3">
    <location>
        <begin position="173"/>
        <end position="193"/>
    </location>
</feature>
<name>A0ABR2WUN5_9FUNG</name>
<feature type="transmembrane region" description="Helical" evidence="3">
    <location>
        <begin position="20"/>
        <end position="36"/>
    </location>
</feature>
<dbReference type="EMBL" id="JASJQH010000300">
    <property type="protein sequence ID" value="KAK9765217.1"/>
    <property type="molecule type" value="Genomic_DNA"/>
</dbReference>
<evidence type="ECO:0000256" key="2">
    <source>
        <dbReference type="SAM" id="Coils"/>
    </source>
</evidence>
<dbReference type="PANTHER" id="PTHR12625:SF0">
    <property type="entry name" value="PROTEIN LILIPOD"/>
    <property type="match status" value="1"/>
</dbReference>
<feature type="transmembrane region" description="Helical" evidence="3">
    <location>
        <begin position="145"/>
        <end position="167"/>
    </location>
</feature>
<comment type="caution">
    <text evidence="4">The sequence shown here is derived from an EMBL/GenBank/DDBJ whole genome shotgun (WGS) entry which is preliminary data.</text>
</comment>
<comment type="similarity">
    <text evidence="1">Belongs to the LIMR family.</text>
</comment>
<evidence type="ECO:0000313" key="5">
    <source>
        <dbReference type="Proteomes" id="UP001479436"/>
    </source>
</evidence>
<gene>
    <name evidence="4" type="ORF">K7432_006635</name>
</gene>
<feature type="transmembrane region" description="Helical" evidence="3">
    <location>
        <begin position="56"/>
        <end position="89"/>
    </location>
</feature>
<protein>
    <submittedName>
        <fullName evidence="4">Uncharacterized protein</fullName>
    </submittedName>
</protein>
<evidence type="ECO:0000256" key="1">
    <source>
        <dbReference type="ARBA" id="ARBA00010487"/>
    </source>
</evidence>
<dbReference type="PRINTS" id="PR01692">
    <property type="entry name" value="LIPOCALINIMR"/>
</dbReference>
<feature type="coiled-coil region" evidence="2">
    <location>
        <begin position="266"/>
        <end position="293"/>
    </location>
</feature>
<keyword evidence="3" id="KW-1133">Transmembrane helix</keyword>
<keyword evidence="3" id="KW-0812">Transmembrane</keyword>
<keyword evidence="3" id="KW-0472">Membrane</keyword>
<feature type="transmembrane region" description="Helical" evidence="3">
    <location>
        <begin position="448"/>
        <end position="468"/>
    </location>
</feature>
<keyword evidence="2" id="KW-0175">Coiled coil</keyword>
<dbReference type="InterPro" id="IPR006876">
    <property type="entry name" value="LMBR1-like_membr_prot"/>
</dbReference>
<feature type="transmembrane region" description="Helical" evidence="3">
    <location>
        <begin position="109"/>
        <end position="129"/>
    </location>
</feature>
<dbReference type="PANTHER" id="PTHR12625">
    <property type="entry name" value="LIPOCALIN-1 INTERACTING MEMBRANE RECEPTOR LIMR"/>
    <property type="match status" value="1"/>
</dbReference>
<evidence type="ECO:0000313" key="4">
    <source>
        <dbReference type="EMBL" id="KAK9765217.1"/>
    </source>
</evidence>
<evidence type="ECO:0000256" key="3">
    <source>
        <dbReference type="SAM" id="Phobius"/>
    </source>
</evidence>
<keyword evidence="5" id="KW-1185">Reference proteome</keyword>
<proteinExistence type="inferred from homology"/>
<dbReference type="InterPro" id="IPR008075">
    <property type="entry name" value="LIMR"/>
</dbReference>
<dbReference type="Pfam" id="PF04791">
    <property type="entry name" value="LMBR1"/>
    <property type="match status" value="1"/>
</dbReference>
<reference evidence="4 5" key="1">
    <citation type="submission" date="2023-04" db="EMBL/GenBank/DDBJ databases">
        <title>Genome of Basidiobolus ranarum AG-B5.</title>
        <authorList>
            <person name="Stajich J.E."/>
            <person name="Carter-House D."/>
            <person name="Gryganskyi A."/>
        </authorList>
    </citation>
    <scope>NUCLEOTIDE SEQUENCE [LARGE SCALE GENOMIC DNA]</scope>
    <source>
        <strain evidence="4 5">AG-B5</strain>
    </source>
</reference>